<dbReference type="AlphaFoldDB" id="A0A382P5W2"/>
<evidence type="ECO:0000313" key="2">
    <source>
        <dbReference type="EMBL" id="SVC68686.1"/>
    </source>
</evidence>
<protein>
    <recommendedName>
        <fullName evidence="3">50S ribosomal protein L29</fullName>
    </recommendedName>
</protein>
<name>A0A382P5W2_9ZZZZ</name>
<keyword evidence="1" id="KW-0175">Coiled coil</keyword>
<accession>A0A382P5W2</accession>
<proteinExistence type="predicted"/>
<sequence>MSTTNGQTRSEEELRDMLHEAEERKQLWEEHFKSAKMDRKSNAEAIRNITALRGVIKTLRWILKMTDKNGMPIPHPLD</sequence>
<feature type="coiled-coil region" evidence="1">
    <location>
        <begin position="11"/>
        <end position="38"/>
    </location>
</feature>
<dbReference type="EMBL" id="UINC01105049">
    <property type="protein sequence ID" value="SVC68686.1"/>
    <property type="molecule type" value="Genomic_DNA"/>
</dbReference>
<reference evidence="2" key="1">
    <citation type="submission" date="2018-05" db="EMBL/GenBank/DDBJ databases">
        <authorList>
            <person name="Lanie J.A."/>
            <person name="Ng W.-L."/>
            <person name="Kazmierczak K.M."/>
            <person name="Andrzejewski T.M."/>
            <person name="Davidsen T.M."/>
            <person name="Wayne K.J."/>
            <person name="Tettelin H."/>
            <person name="Glass J.I."/>
            <person name="Rusch D."/>
            <person name="Podicherti R."/>
            <person name="Tsui H.-C.T."/>
            <person name="Winkler M.E."/>
        </authorList>
    </citation>
    <scope>NUCLEOTIDE SEQUENCE</scope>
</reference>
<evidence type="ECO:0000256" key="1">
    <source>
        <dbReference type="SAM" id="Coils"/>
    </source>
</evidence>
<gene>
    <name evidence="2" type="ORF">METZ01_LOCUS321540</name>
</gene>
<organism evidence="2">
    <name type="scientific">marine metagenome</name>
    <dbReference type="NCBI Taxonomy" id="408172"/>
    <lineage>
        <taxon>unclassified sequences</taxon>
        <taxon>metagenomes</taxon>
        <taxon>ecological metagenomes</taxon>
    </lineage>
</organism>
<evidence type="ECO:0008006" key="3">
    <source>
        <dbReference type="Google" id="ProtNLM"/>
    </source>
</evidence>